<reference evidence="1" key="1">
    <citation type="submission" date="2019-10" db="EMBL/GenBank/DDBJ databases">
        <authorList>
            <consortium name="DOE Joint Genome Institute"/>
            <person name="Kuo A."/>
            <person name="Miyauchi S."/>
            <person name="Kiss E."/>
            <person name="Drula E."/>
            <person name="Kohler A."/>
            <person name="Sanchez-Garcia M."/>
            <person name="Andreopoulos B."/>
            <person name="Barry K.W."/>
            <person name="Bonito G."/>
            <person name="Buee M."/>
            <person name="Carver A."/>
            <person name="Chen C."/>
            <person name="Cichocki N."/>
            <person name="Clum A."/>
            <person name="Culley D."/>
            <person name="Crous P.W."/>
            <person name="Fauchery L."/>
            <person name="Girlanda M."/>
            <person name="Hayes R."/>
            <person name="Keri Z."/>
            <person name="LaButti K."/>
            <person name="Lipzen A."/>
            <person name="Lombard V."/>
            <person name="Magnuson J."/>
            <person name="Maillard F."/>
            <person name="Morin E."/>
            <person name="Murat C."/>
            <person name="Nolan M."/>
            <person name="Ohm R."/>
            <person name="Pangilinan J."/>
            <person name="Pereira M."/>
            <person name="Perotto S."/>
            <person name="Peter M."/>
            <person name="Riley R."/>
            <person name="Sitrit Y."/>
            <person name="Stielow B."/>
            <person name="Szollosi G."/>
            <person name="Zifcakova L."/>
            <person name="Stursova M."/>
            <person name="Spatafora J.W."/>
            <person name="Tedersoo L."/>
            <person name="Vaario L.-M."/>
            <person name="Yamada A."/>
            <person name="Yan M."/>
            <person name="Wang P."/>
            <person name="Xu J."/>
            <person name="Bruns T."/>
            <person name="Baldrian P."/>
            <person name="Vilgalys R."/>
            <person name="Henrissat B."/>
            <person name="Grigoriev I.V."/>
            <person name="Hibbett D."/>
            <person name="Nagy L.G."/>
            <person name="Martin F.M."/>
        </authorList>
    </citation>
    <scope>NUCLEOTIDE SEQUENCE</scope>
    <source>
        <strain evidence="1">BED1</strain>
    </source>
</reference>
<gene>
    <name evidence="1" type="ORF">L210DRAFT_3567656</name>
</gene>
<feature type="non-terminal residue" evidence="1">
    <location>
        <position position="79"/>
    </location>
</feature>
<sequence>MMDVILPTASSTAVVQITVTAHWWSLLHKISDHRLSKCLQLARRGVGPSGIGNGHSKPMTVGAVMDDAVGEAYCCEQRY</sequence>
<evidence type="ECO:0000313" key="1">
    <source>
        <dbReference type="EMBL" id="KAF8425047.1"/>
    </source>
</evidence>
<organism evidence="1 2">
    <name type="scientific">Boletus edulis BED1</name>
    <dbReference type="NCBI Taxonomy" id="1328754"/>
    <lineage>
        <taxon>Eukaryota</taxon>
        <taxon>Fungi</taxon>
        <taxon>Dikarya</taxon>
        <taxon>Basidiomycota</taxon>
        <taxon>Agaricomycotina</taxon>
        <taxon>Agaricomycetes</taxon>
        <taxon>Agaricomycetidae</taxon>
        <taxon>Boletales</taxon>
        <taxon>Boletineae</taxon>
        <taxon>Boletaceae</taxon>
        <taxon>Boletoideae</taxon>
        <taxon>Boletus</taxon>
    </lineage>
</organism>
<reference evidence="1" key="2">
    <citation type="journal article" date="2020" name="Nat. Commun.">
        <title>Large-scale genome sequencing of mycorrhizal fungi provides insights into the early evolution of symbiotic traits.</title>
        <authorList>
            <person name="Miyauchi S."/>
            <person name="Kiss E."/>
            <person name="Kuo A."/>
            <person name="Drula E."/>
            <person name="Kohler A."/>
            <person name="Sanchez-Garcia M."/>
            <person name="Morin E."/>
            <person name="Andreopoulos B."/>
            <person name="Barry K.W."/>
            <person name="Bonito G."/>
            <person name="Buee M."/>
            <person name="Carver A."/>
            <person name="Chen C."/>
            <person name="Cichocki N."/>
            <person name="Clum A."/>
            <person name="Culley D."/>
            <person name="Crous P.W."/>
            <person name="Fauchery L."/>
            <person name="Girlanda M."/>
            <person name="Hayes R.D."/>
            <person name="Keri Z."/>
            <person name="LaButti K."/>
            <person name="Lipzen A."/>
            <person name="Lombard V."/>
            <person name="Magnuson J."/>
            <person name="Maillard F."/>
            <person name="Murat C."/>
            <person name="Nolan M."/>
            <person name="Ohm R.A."/>
            <person name="Pangilinan J."/>
            <person name="Pereira M.F."/>
            <person name="Perotto S."/>
            <person name="Peter M."/>
            <person name="Pfister S."/>
            <person name="Riley R."/>
            <person name="Sitrit Y."/>
            <person name="Stielow J.B."/>
            <person name="Szollosi G."/>
            <person name="Zifcakova L."/>
            <person name="Stursova M."/>
            <person name="Spatafora J.W."/>
            <person name="Tedersoo L."/>
            <person name="Vaario L.M."/>
            <person name="Yamada A."/>
            <person name="Yan M."/>
            <person name="Wang P."/>
            <person name="Xu J."/>
            <person name="Bruns T."/>
            <person name="Baldrian P."/>
            <person name="Vilgalys R."/>
            <person name="Dunand C."/>
            <person name="Henrissat B."/>
            <person name="Grigoriev I.V."/>
            <person name="Hibbett D."/>
            <person name="Nagy L.G."/>
            <person name="Martin F.M."/>
        </authorList>
    </citation>
    <scope>NUCLEOTIDE SEQUENCE</scope>
    <source>
        <strain evidence="1">BED1</strain>
    </source>
</reference>
<evidence type="ECO:0000313" key="2">
    <source>
        <dbReference type="Proteomes" id="UP001194468"/>
    </source>
</evidence>
<comment type="caution">
    <text evidence="1">The sequence shown here is derived from an EMBL/GenBank/DDBJ whole genome shotgun (WGS) entry which is preliminary data.</text>
</comment>
<protein>
    <submittedName>
        <fullName evidence="1">Uncharacterized protein</fullName>
    </submittedName>
</protein>
<accession>A0AAD4G7W1</accession>
<keyword evidence="2" id="KW-1185">Reference proteome</keyword>
<dbReference type="AlphaFoldDB" id="A0AAD4G7W1"/>
<name>A0AAD4G7W1_BOLED</name>
<dbReference type="Proteomes" id="UP001194468">
    <property type="component" value="Unassembled WGS sequence"/>
</dbReference>
<proteinExistence type="predicted"/>
<dbReference type="EMBL" id="WHUW01000098">
    <property type="protein sequence ID" value="KAF8425047.1"/>
    <property type="molecule type" value="Genomic_DNA"/>
</dbReference>